<name>A0A9X2JK21_9BACT</name>
<reference evidence="1" key="1">
    <citation type="submission" date="2022-06" db="EMBL/GenBank/DDBJ databases">
        <title>Aeoliella straminimaris, a novel planctomycete from sediments.</title>
        <authorList>
            <person name="Vitorino I.R."/>
            <person name="Lage O.M."/>
        </authorList>
    </citation>
    <scope>NUCLEOTIDE SEQUENCE</scope>
    <source>
        <strain evidence="1">ICT_H6.2</strain>
    </source>
</reference>
<gene>
    <name evidence="1" type="ORF">NG895_17615</name>
</gene>
<sequence>MARKAASTNVYRQLGTYERLRRRLLDAPDDGRLDKQLSYWVLPSDRRLPIAFLDRDLRSLLGKSFDQLLKTPGVGQKKIEGFFELLRRAAAAQSPDEPFGLEEVTPAELASESPGFDPTKVSESLWSTWCDTVRQQGFTSHTLGRLAPTLQTLPTVIWHTPLGEYAERSLAQIRRLRTHGEKRVHAILEVFATVHEAVSTSARSESLDIDLVPRFLPPVTRWLNLTLVADKPPTLAEVRRQLVQTLIDQLEVDLGEQVALLARERLGLEGATVSVKQQAEHLGVTRARVYQLFEDCGKVMEVRWPEGRWLLMPLEAKCQSATPATRRLLASARDLFYPQLDGQVVVEYWAEEA</sequence>
<evidence type="ECO:0000313" key="2">
    <source>
        <dbReference type="Proteomes" id="UP001155241"/>
    </source>
</evidence>
<protein>
    <submittedName>
        <fullName evidence="1">Uncharacterized protein</fullName>
    </submittedName>
</protein>
<accession>A0A9X2JK21</accession>
<comment type="caution">
    <text evidence="1">The sequence shown here is derived from an EMBL/GenBank/DDBJ whole genome shotgun (WGS) entry which is preliminary data.</text>
</comment>
<evidence type="ECO:0000313" key="1">
    <source>
        <dbReference type="EMBL" id="MCO6045719.1"/>
    </source>
</evidence>
<dbReference type="RefSeq" id="WP_252853832.1">
    <property type="nucleotide sequence ID" value="NZ_JAMXLR010000061.1"/>
</dbReference>
<keyword evidence="2" id="KW-1185">Reference proteome</keyword>
<dbReference type="AlphaFoldDB" id="A0A9X2JK21"/>
<dbReference type="EMBL" id="JAMXLR010000061">
    <property type="protein sequence ID" value="MCO6045719.1"/>
    <property type="molecule type" value="Genomic_DNA"/>
</dbReference>
<organism evidence="1 2">
    <name type="scientific">Aeoliella straminimaris</name>
    <dbReference type="NCBI Taxonomy" id="2954799"/>
    <lineage>
        <taxon>Bacteria</taxon>
        <taxon>Pseudomonadati</taxon>
        <taxon>Planctomycetota</taxon>
        <taxon>Planctomycetia</taxon>
        <taxon>Pirellulales</taxon>
        <taxon>Lacipirellulaceae</taxon>
        <taxon>Aeoliella</taxon>
    </lineage>
</organism>
<dbReference type="Proteomes" id="UP001155241">
    <property type="component" value="Unassembled WGS sequence"/>
</dbReference>
<proteinExistence type="predicted"/>